<dbReference type="RefSeq" id="WP_130431857.1">
    <property type="nucleotide sequence ID" value="NZ_SGXF01000001.1"/>
</dbReference>
<feature type="domain" description="Glycoside hydrolase family 29 N-terminal" evidence="8">
    <location>
        <begin position="13"/>
        <end position="330"/>
    </location>
</feature>
<dbReference type="GO" id="GO:0016139">
    <property type="term" value="P:glycoside catabolic process"/>
    <property type="evidence" value="ECO:0007669"/>
    <property type="project" value="TreeGrafter"/>
</dbReference>
<dbReference type="EC" id="3.2.1.51" evidence="3"/>
<dbReference type="PIRSF" id="PIRSF001092">
    <property type="entry name" value="Alpha-L-fucosidase"/>
    <property type="match status" value="1"/>
</dbReference>
<evidence type="ECO:0000256" key="1">
    <source>
        <dbReference type="ARBA" id="ARBA00004071"/>
    </source>
</evidence>
<dbReference type="EMBL" id="SGXF01000001">
    <property type="protein sequence ID" value="RZT01923.1"/>
    <property type="molecule type" value="Genomic_DNA"/>
</dbReference>
<dbReference type="GO" id="GO:0005764">
    <property type="term" value="C:lysosome"/>
    <property type="evidence" value="ECO:0007669"/>
    <property type="project" value="TreeGrafter"/>
</dbReference>
<dbReference type="SUPFAM" id="SSF51445">
    <property type="entry name" value="(Trans)glycosidases"/>
    <property type="match status" value="1"/>
</dbReference>
<dbReference type="InterPro" id="IPR057739">
    <property type="entry name" value="Glyco_hydro_29_N"/>
</dbReference>
<proteinExistence type="inferred from homology"/>
<feature type="site" description="May be important for catalysis" evidence="7">
    <location>
        <position position="264"/>
    </location>
</feature>
<dbReference type="InterPro" id="IPR000933">
    <property type="entry name" value="Glyco_hydro_29"/>
</dbReference>
<dbReference type="GO" id="GO:0006004">
    <property type="term" value="P:fucose metabolic process"/>
    <property type="evidence" value="ECO:0007669"/>
    <property type="project" value="InterPro"/>
</dbReference>
<keyword evidence="5" id="KW-0378">Hydrolase</keyword>
<keyword evidence="10" id="KW-1185">Reference proteome</keyword>
<dbReference type="GO" id="GO:0004560">
    <property type="term" value="F:alpha-L-fucosidase activity"/>
    <property type="evidence" value="ECO:0007669"/>
    <property type="project" value="InterPro"/>
</dbReference>
<dbReference type="AlphaFoldDB" id="A0A4Q7PMG6"/>
<dbReference type="Proteomes" id="UP000292927">
    <property type="component" value="Unassembled WGS sequence"/>
</dbReference>
<dbReference type="SMART" id="SM00812">
    <property type="entry name" value="Alpha_L_fucos"/>
    <property type="match status" value="1"/>
</dbReference>
<dbReference type="PANTHER" id="PTHR10030">
    <property type="entry name" value="ALPHA-L-FUCOSIDASE"/>
    <property type="match status" value="1"/>
</dbReference>
<name>A0A4Q7PMG6_9FIRM</name>
<dbReference type="InterPro" id="IPR016286">
    <property type="entry name" value="FUC_metazoa-typ"/>
</dbReference>
<comment type="caution">
    <text evidence="9">The sequence shown here is derived from an EMBL/GenBank/DDBJ whole genome shotgun (WGS) entry which is preliminary data.</text>
</comment>
<organism evidence="9 10">
    <name type="scientific">Cuneatibacter caecimuris</name>
    <dbReference type="NCBI Taxonomy" id="1796618"/>
    <lineage>
        <taxon>Bacteria</taxon>
        <taxon>Bacillati</taxon>
        <taxon>Bacillota</taxon>
        <taxon>Clostridia</taxon>
        <taxon>Lachnospirales</taxon>
        <taxon>Lachnospiraceae</taxon>
        <taxon>Cuneatibacter</taxon>
    </lineage>
</organism>
<keyword evidence="4" id="KW-0732">Signal</keyword>
<dbReference type="OrthoDB" id="107551at2"/>
<evidence type="ECO:0000256" key="5">
    <source>
        <dbReference type="ARBA" id="ARBA00022801"/>
    </source>
</evidence>
<protein>
    <recommendedName>
        <fullName evidence="3">alpha-L-fucosidase</fullName>
        <ecNumber evidence="3">3.2.1.51</ecNumber>
    </recommendedName>
</protein>
<evidence type="ECO:0000256" key="6">
    <source>
        <dbReference type="ARBA" id="ARBA00023295"/>
    </source>
</evidence>
<evidence type="ECO:0000259" key="8">
    <source>
        <dbReference type="Pfam" id="PF01120"/>
    </source>
</evidence>
<sequence length="455" mass="53239">MTSYAVKKTPGNTEWFVHDRFGMFIHWGLYSMPARHEWIKSREKITEEHYDQYFSHFDPDLYDPGEWARQAKAAGMKYAVFTAKHHEGFCMFDSRYTDYKCTNTPAGRDLVREFVDAFRAQGLRVGFYYSLIDWHHPDFTIDMIHPRRDDENAEAMNQGRDMRKYAEYMRNQVRELLTGYGKIDILWFDYSYSGQPGEKPWQKGKGKEDWEAEKLIALARELQPGIIIDNRTEIEQDLWTPEQYQPQSWVRHQETGELVTWEACQTFSGSWGYYRDEMTWKSPEMLIRMLVNTVALGGNLLMNVGPTSRGYLDRRAEEALGVFREWMKYHSRSIYGCTMAEPEFKAPPDCRLTQSGDGRRLYVHLFAYPFQHLTLRGFAGQVEYAQFLEDGSEVLFTEGVMEHFAQSDAEIRRDELILYLPPVKPKSLVPVIELFLKQPSVPEAETVSEPCRSSV</sequence>
<evidence type="ECO:0000313" key="10">
    <source>
        <dbReference type="Proteomes" id="UP000292927"/>
    </source>
</evidence>
<reference evidence="9 10" key="1">
    <citation type="submission" date="2019-02" db="EMBL/GenBank/DDBJ databases">
        <title>Genomic Encyclopedia of Type Strains, Phase IV (KMG-IV): sequencing the most valuable type-strain genomes for metagenomic binning, comparative biology and taxonomic classification.</title>
        <authorList>
            <person name="Goeker M."/>
        </authorList>
    </citation>
    <scope>NUCLEOTIDE SEQUENCE [LARGE SCALE GENOMIC DNA]</scope>
    <source>
        <strain evidence="9 10">DSM 29486</strain>
    </source>
</reference>
<gene>
    <name evidence="9" type="ORF">EV209_0023</name>
</gene>
<accession>A0A4Q7PMG6</accession>
<evidence type="ECO:0000313" key="9">
    <source>
        <dbReference type="EMBL" id="RZT01923.1"/>
    </source>
</evidence>
<evidence type="ECO:0000256" key="3">
    <source>
        <dbReference type="ARBA" id="ARBA00012662"/>
    </source>
</evidence>
<comment type="function">
    <text evidence="1">Alpha-L-fucosidase is responsible for hydrolyzing the alpha-1,6-linked fucose joined to the reducing-end N-acetylglucosamine of the carbohydrate moieties of glycoproteins.</text>
</comment>
<dbReference type="Pfam" id="PF01120">
    <property type="entry name" value="Alpha_L_fucos"/>
    <property type="match status" value="1"/>
</dbReference>
<evidence type="ECO:0000256" key="7">
    <source>
        <dbReference type="PIRSR" id="PIRSR001092-1"/>
    </source>
</evidence>
<dbReference type="PANTHER" id="PTHR10030:SF37">
    <property type="entry name" value="ALPHA-L-FUCOSIDASE-RELATED"/>
    <property type="match status" value="1"/>
</dbReference>
<comment type="similarity">
    <text evidence="2">Belongs to the glycosyl hydrolase 29 family.</text>
</comment>
<dbReference type="Gene3D" id="3.20.20.80">
    <property type="entry name" value="Glycosidases"/>
    <property type="match status" value="1"/>
</dbReference>
<keyword evidence="6" id="KW-0326">Glycosidase</keyword>
<dbReference type="InterPro" id="IPR017853">
    <property type="entry name" value="GH"/>
</dbReference>
<evidence type="ECO:0000256" key="4">
    <source>
        <dbReference type="ARBA" id="ARBA00022729"/>
    </source>
</evidence>
<evidence type="ECO:0000256" key="2">
    <source>
        <dbReference type="ARBA" id="ARBA00007951"/>
    </source>
</evidence>
<dbReference type="PRINTS" id="PR00741">
    <property type="entry name" value="GLHYDRLASE29"/>
</dbReference>